<accession>A0A420ZDR8</accession>
<dbReference type="EMBL" id="QMNG01000001">
    <property type="protein sequence ID" value="RLC37805.1"/>
    <property type="molecule type" value="Genomic_DNA"/>
</dbReference>
<evidence type="ECO:0000313" key="1">
    <source>
        <dbReference type="EMBL" id="RLC37805.1"/>
    </source>
</evidence>
<evidence type="ECO:0008006" key="3">
    <source>
        <dbReference type="Google" id="ProtNLM"/>
    </source>
</evidence>
<gene>
    <name evidence="1" type="ORF">DRH29_00080</name>
</gene>
<sequence length="407" mass="45477">MKEKVKTVLIFGAGASYDCGNPTKIRIPMSRDIYNMGAIDKIDQLRSAPTTWSYIRSRASSVQITIQTEFEGNTEKYLDSVWDNPREQQFMIDSLYYLRHLTSVGEVISGNTNNYQKLFDWVIKKEEIRLSDVISFNYDTILDSTFCPRFGIEDNPKSYLGLNRSGPRLIKPHGSANWYVKIPVPDHGKLAQYSDSHRRSMEKVRLCRDFILQPDIDIDQINVGDAGRISGLISDPGNILPRPCIILPLLSKAVVTNVFPEIMQATEDAISKADHLILIGYRGADDDFTNILSNRLSVGSKKLVVSTVGMGSAVEIRDTLVKLGATGLAGFAFTGGFTRFIDVLNSQYSQSVVDFVGDGYLCVRDFRIKKDFMEQWVARPISDSGVLLSNDFERLVKGQEIAPGAGF</sequence>
<name>A0A420ZDR8_UNCK3</name>
<proteinExistence type="predicted"/>
<protein>
    <recommendedName>
        <fullName evidence="3">SIR2-like domain-containing protein</fullName>
    </recommendedName>
</protein>
<dbReference type="Proteomes" id="UP000281261">
    <property type="component" value="Unassembled WGS sequence"/>
</dbReference>
<evidence type="ECO:0000313" key="2">
    <source>
        <dbReference type="Proteomes" id="UP000281261"/>
    </source>
</evidence>
<dbReference type="AlphaFoldDB" id="A0A420ZDR8"/>
<organism evidence="1 2">
    <name type="scientific">candidate division Kazan bacterium</name>
    <dbReference type="NCBI Taxonomy" id="2202143"/>
    <lineage>
        <taxon>Bacteria</taxon>
        <taxon>Bacteria division Kazan-3B-28</taxon>
    </lineage>
</organism>
<reference evidence="1 2" key="1">
    <citation type="submission" date="2018-06" db="EMBL/GenBank/DDBJ databases">
        <title>Extensive metabolic versatility and redundancy in microbially diverse, dynamic hydrothermal sediments.</title>
        <authorList>
            <person name="Dombrowski N."/>
            <person name="Teske A."/>
            <person name="Baker B.J."/>
        </authorList>
    </citation>
    <scope>NUCLEOTIDE SEQUENCE [LARGE SCALE GENOMIC DNA]</scope>
    <source>
        <strain evidence="1">B79_G16</strain>
    </source>
</reference>
<comment type="caution">
    <text evidence="1">The sequence shown here is derived from an EMBL/GenBank/DDBJ whole genome shotgun (WGS) entry which is preliminary data.</text>
</comment>